<protein>
    <submittedName>
        <fullName evidence="4">Venom trypsin inhibitor</fullName>
    </submittedName>
</protein>
<proteinExistence type="predicted"/>
<name>G7YWQ4_CLOSI</name>
<evidence type="ECO:0000256" key="2">
    <source>
        <dbReference type="SAM" id="SignalP"/>
    </source>
</evidence>
<dbReference type="InterPro" id="IPR002223">
    <property type="entry name" value="Kunitz_BPTI"/>
</dbReference>
<reference key="2">
    <citation type="submission" date="2011-10" db="EMBL/GenBank/DDBJ databases">
        <title>The genome and transcriptome sequence of Clonorchis sinensis provide insights into the carcinogenic liver fluke.</title>
        <authorList>
            <person name="Wang X."/>
            <person name="Huang Y."/>
            <person name="Chen W."/>
            <person name="Liu H."/>
            <person name="Guo L."/>
            <person name="Chen Y."/>
            <person name="Luo F."/>
            <person name="Zhou W."/>
            <person name="Sun J."/>
            <person name="Mao Q."/>
            <person name="Liang P."/>
            <person name="Zhou C."/>
            <person name="Tian Y."/>
            <person name="Men J."/>
            <person name="Lv X."/>
            <person name="Huang L."/>
            <person name="Zhou J."/>
            <person name="Hu Y."/>
            <person name="Li R."/>
            <person name="Zhang F."/>
            <person name="Lei H."/>
            <person name="Li X."/>
            <person name="Hu X."/>
            <person name="Liang C."/>
            <person name="Xu J."/>
            <person name="Wu Z."/>
            <person name="Yu X."/>
        </authorList>
    </citation>
    <scope>NUCLEOTIDE SEQUENCE</scope>
    <source>
        <strain>Henan</strain>
    </source>
</reference>
<evidence type="ECO:0000259" key="3">
    <source>
        <dbReference type="PROSITE" id="PS50279"/>
    </source>
</evidence>
<dbReference type="AlphaFoldDB" id="G7YWQ4"/>
<dbReference type="PROSITE" id="PS50279">
    <property type="entry name" value="BPTI_KUNITZ_2"/>
    <property type="match status" value="1"/>
</dbReference>
<dbReference type="SMART" id="SM00131">
    <property type="entry name" value="KU"/>
    <property type="match status" value="1"/>
</dbReference>
<dbReference type="FunFam" id="4.10.410.10:FF:000004">
    <property type="entry name" value="Tissue factor pathway inhibitor"/>
    <property type="match status" value="1"/>
</dbReference>
<dbReference type="InterPro" id="IPR020901">
    <property type="entry name" value="Prtase_inh_Kunz-CS"/>
</dbReference>
<keyword evidence="1" id="KW-1015">Disulfide bond</keyword>
<dbReference type="Pfam" id="PF00014">
    <property type="entry name" value="Kunitz_BPTI"/>
    <property type="match status" value="1"/>
</dbReference>
<dbReference type="GO" id="GO:0005615">
    <property type="term" value="C:extracellular space"/>
    <property type="evidence" value="ECO:0007669"/>
    <property type="project" value="TreeGrafter"/>
</dbReference>
<evidence type="ECO:0000313" key="4">
    <source>
        <dbReference type="EMBL" id="GAA57384.1"/>
    </source>
</evidence>
<dbReference type="InterPro" id="IPR050098">
    <property type="entry name" value="TFPI/VKTCI-like"/>
</dbReference>
<accession>G7YWQ4</accession>
<dbReference type="Proteomes" id="UP000008909">
    <property type="component" value="Unassembled WGS sequence"/>
</dbReference>
<gene>
    <name evidence="4" type="ORF">CLF_112642</name>
</gene>
<dbReference type="PRINTS" id="PR00759">
    <property type="entry name" value="BASICPTASE"/>
</dbReference>
<dbReference type="CDD" id="cd00109">
    <property type="entry name" value="Kunitz-type"/>
    <property type="match status" value="1"/>
</dbReference>
<sequence length="509" mass="57441">MNPTILIVFVVVAAVGGIEELCFLPKDPGDCKAYMPQIFFNSTSKACEDFVYGGCGGNANRFKTLRDCELACLGSDRNNGLMFCTLCQNNYFGEVRNPFRRVSAARLTAWLAVHHAQLQILYVRMSFYVGTCIVRTLKQAGQEMFLIHRKFVDYRIIFQRDLALFHSDLIYFLLLIESKLNHRKALVHVARGLCRRAIEAINLASQHQFATRIIAAQCSVGLTSGLLTEQRDVGARIKLQKNWDVVDTNSPSARKINFECHRHRDGSRLVACQAVRGRLRVLKWRRIFFMAAKPAPGIFTTPKPVITSKMLPITIPGTCGRLAVFSVELVVRFPRRAGAGVPLHNCFKSQWGMENVSGLECASHEASRFNLDGCRVTTYYHVLIIFLNVNSFSVCLKSIQIWLSTEAVNLDFGISADHRTYKLIFTVKMTVINKPEHFWDKLEDIQIERALTSPAKTTVGKLLSGPELKNGSRILDDIYEMPKLCPIAYSEFNGQYYGQMRVAQTGSPY</sequence>
<reference evidence="4" key="1">
    <citation type="journal article" date="2011" name="Genome Biol.">
        <title>The draft genome of the carcinogenic human liver fluke Clonorchis sinensis.</title>
        <authorList>
            <person name="Wang X."/>
            <person name="Chen W."/>
            <person name="Huang Y."/>
            <person name="Sun J."/>
            <person name="Men J."/>
            <person name="Liu H."/>
            <person name="Luo F."/>
            <person name="Guo L."/>
            <person name="Lv X."/>
            <person name="Deng C."/>
            <person name="Zhou C."/>
            <person name="Fan Y."/>
            <person name="Li X."/>
            <person name="Huang L."/>
            <person name="Hu Y."/>
            <person name="Liang C."/>
            <person name="Hu X."/>
            <person name="Xu J."/>
            <person name="Yu X."/>
        </authorList>
    </citation>
    <scope>NUCLEOTIDE SEQUENCE [LARGE SCALE GENOMIC DNA]</scope>
    <source>
        <strain evidence="4">Henan</strain>
    </source>
</reference>
<dbReference type="SUPFAM" id="SSF57362">
    <property type="entry name" value="BPTI-like"/>
    <property type="match status" value="1"/>
</dbReference>
<dbReference type="Gene3D" id="4.10.410.10">
    <property type="entry name" value="Pancreatic trypsin inhibitor Kunitz domain"/>
    <property type="match status" value="1"/>
</dbReference>
<organism evidence="4 5">
    <name type="scientific">Clonorchis sinensis</name>
    <name type="common">Chinese liver fluke</name>
    <dbReference type="NCBI Taxonomy" id="79923"/>
    <lineage>
        <taxon>Eukaryota</taxon>
        <taxon>Metazoa</taxon>
        <taxon>Spiralia</taxon>
        <taxon>Lophotrochozoa</taxon>
        <taxon>Platyhelminthes</taxon>
        <taxon>Trematoda</taxon>
        <taxon>Digenea</taxon>
        <taxon>Opisthorchiida</taxon>
        <taxon>Opisthorchiata</taxon>
        <taxon>Opisthorchiidae</taxon>
        <taxon>Clonorchis</taxon>
    </lineage>
</organism>
<evidence type="ECO:0000313" key="5">
    <source>
        <dbReference type="Proteomes" id="UP000008909"/>
    </source>
</evidence>
<dbReference type="PROSITE" id="PS00280">
    <property type="entry name" value="BPTI_KUNITZ_1"/>
    <property type="match status" value="1"/>
</dbReference>
<feature type="domain" description="BPTI/Kunitz inhibitor" evidence="3">
    <location>
        <begin position="22"/>
        <end position="72"/>
    </location>
</feature>
<dbReference type="PANTHER" id="PTHR10083">
    <property type="entry name" value="KUNITZ-TYPE PROTEASE INHIBITOR-RELATED"/>
    <property type="match status" value="1"/>
</dbReference>
<dbReference type="GO" id="GO:0004867">
    <property type="term" value="F:serine-type endopeptidase inhibitor activity"/>
    <property type="evidence" value="ECO:0007669"/>
    <property type="project" value="InterPro"/>
</dbReference>
<dbReference type="EMBL" id="DF144706">
    <property type="protein sequence ID" value="GAA57384.1"/>
    <property type="molecule type" value="Genomic_DNA"/>
</dbReference>
<keyword evidence="5" id="KW-1185">Reference proteome</keyword>
<keyword evidence="2" id="KW-0732">Signal</keyword>
<feature type="chain" id="PRO_5003506587" evidence="2">
    <location>
        <begin position="21"/>
        <end position="509"/>
    </location>
</feature>
<feature type="signal peptide" evidence="2">
    <location>
        <begin position="1"/>
        <end position="20"/>
    </location>
</feature>
<dbReference type="PANTHER" id="PTHR10083:SF374">
    <property type="entry name" value="BPTI_KUNITZ INHIBITOR DOMAIN-CONTAINING PROTEIN"/>
    <property type="match status" value="1"/>
</dbReference>
<evidence type="ECO:0000256" key="1">
    <source>
        <dbReference type="ARBA" id="ARBA00023157"/>
    </source>
</evidence>
<dbReference type="InterPro" id="IPR036880">
    <property type="entry name" value="Kunitz_BPTI_sf"/>
</dbReference>